<evidence type="ECO:0000313" key="11">
    <source>
        <dbReference type="Proteomes" id="UP000297280"/>
    </source>
</evidence>
<evidence type="ECO:0000313" key="10">
    <source>
        <dbReference type="EMBL" id="TGO80900.1"/>
    </source>
</evidence>
<name>A0A4Z1K9U2_9HELO</name>
<evidence type="ECO:0000256" key="3">
    <source>
        <dbReference type="ARBA" id="ARBA00022723"/>
    </source>
</evidence>
<dbReference type="GO" id="GO:0005506">
    <property type="term" value="F:iron ion binding"/>
    <property type="evidence" value="ECO:0007669"/>
    <property type="project" value="InterPro"/>
</dbReference>
<feature type="region of interest" description="Disordered" evidence="9">
    <location>
        <begin position="1"/>
        <end position="25"/>
    </location>
</feature>
<gene>
    <name evidence="10" type="ORF">BPOR_1551g00010</name>
</gene>
<comment type="cofactor">
    <cofactor evidence="8">
        <name>heme</name>
        <dbReference type="ChEBI" id="CHEBI:30413"/>
    </cofactor>
</comment>
<evidence type="ECO:0000256" key="5">
    <source>
        <dbReference type="ARBA" id="ARBA00023004"/>
    </source>
</evidence>
<evidence type="ECO:0000256" key="9">
    <source>
        <dbReference type="SAM" id="MobiDB-lite"/>
    </source>
</evidence>
<evidence type="ECO:0000256" key="6">
    <source>
        <dbReference type="ARBA" id="ARBA00023026"/>
    </source>
</evidence>
<keyword evidence="2 8" id="KW-0349">Heme</keyword>
<dbReference type="EMBL" id="PQXO01001541">
    <property type="protein sequence ID" value="TGO80900.1"/>
    <property type="molecule type" value="Genomic_DNA"/>
</dbReference>
<organism evidence="10 11">
    <name type="scientific">Botrytis porri</name>
    <dbReference type="NCBI Taxonomy" id="87229"/>
    <lineage>
        <taxon>Eukaryota</taxon>
        <taxon>Fungi</taxon>
        <taxon>Dikarya</taxon>
        <taxon>Ascomycota</taxon>
        <taxon>Pezizomycotina</taxon>
        <taxon>Leotiomycetes</taxon>
        <taxon>Helotiales</taxon>
        <taxon>Sclerotiniaceae</taxon>
        <taxon>Botrytis</taxon>
    </lineage>
</organism>
<dbReference type="Pfam" id="PF00067">
    <property type="entry name" value="p450"/>
    <property type="match status" value="2"/>
</dbReference>
<dbReference type="PRINTS" id="PR00463">
    <property type="entry name" value="EP450I"/>
</dbReference>
<dbReference type="GO" id="GO:0004497">
    <property type="term" value="F:monooxygenase activity"/>
    <property type="evidence" value="ECO:0007669"/>
    <property type="project" value="UniProtKB-KW"/>
</dbReference>
<dbReference type="InterPro" id="IPR036396">
    <property type="entry name" value="Cyt_P450_sf"/>
</dbReference>
<comment type="similarity">
    <text evidence="1">Belongs to the cytochrome P450 family.</text>
</comment>
<dbReference type="InterPro" id="IPR001128">
    <property type="entry name" value="Cyt_P450"/>
</dbReference>
<keyword evidence="11" id="KW-1185">Reference proteome</keyword>
<comment type="caution">
    <text evidence="10">The sequence shown here is derived from an EMBL/GenBank/DDBJ whole genome shotgun (WGS) entry which is preliminary data.</text>
</comment>
<dbReference type="Proteomes" id="UP000297280">
    <property type="component" value="Unassembled WGS sequence"/>
</dbReference>
<keyword evidence="4" id="KW-0560">Oxidoreductase</keyword>
<evidence type="ECO:0000256" key="7">
    <source>
        <dbReference type="ARBA" id="ARBA00023033"/>
    </source>
</evidence>
<dbReference type="InterPro" id="IPR002401">
    <property type="entry name" value="Cyt_P450_E_grp-I"/>
</dbReference>
<evidence type="ECO:0000256" key="1">
    <source>
        <dbReference type="ARBA" id="ARBA00010617"/>
    </source>
</evidence>
<keyword evidence="6" id="KW-0843">Virulence</keyword>
<dbReference type="AlphaFoldDB" id="A0A4Z1K9U2"/>
<evidence type="ECO:0000256" key="2">
    <source>
        <dbReference type="ARBA" id="ARBA00022617"/>
    </source>
</evidence>
<dbReference type="InterPro" id="IPR050196">
    <property type="entry name" value="Cytochrome_P450_Monoox"/>
</dbReference>
<keyword evidence="3 8" id="KW-0479">Metal-binding</keyword>
<protein>
    <recommendedName>
        <fullName evidence="12">Cytochrome P450</fullName>
    </recommendedName>
</protein>
<dbReference type="STRING" id="87229.A0A4Z1K9U2"/>
<proteinExistence type="inferred from homology"/>
<dbReference type="SUPFAM" id="SSF48264">
    <property type="entry name" value="Cytochrome P450"/>
    <property type="match status" value="1"/>
</dbReference>
<dbReference type="PANTHER" id="PTHR24291:SF50">
    <property type="entry name" value="BIFUNCTIONAL ALBAFLAVENONE MONOOXYGENASE_TERPENE SYNTHASE"/>
    <property type="match status" value="1"/>
</dbReference>
<keyword evidence="5 8" id="KW-0408">Iron</keyword>
<feature type="compositionally biased region" description="Basic and acidic residues" evidence="9">
    <location>
        <begin position="7"/>
        <end position="23"/>
    </location>
</feature>
<dbReference type="GO" id="GO:0016705">
    <property type="term" value="F:oxidoreductase activity, acting on paired donors, with incorporation or reduction of molecular oxygen"/>
    <property type="evidence" value="ECO:0007669"/>
    <property type="project" value="InterPro"/>
</dbReference>
<dbReference type="PANTHER" id="PTHR24291">
    <property type="entry name" value="CYTOCHROME P450 FAMILY 4"/>
    <property type="match status" value="1"/>
</dbReference>
<dbReference type="Gene3D" id="1.10.630.10">
    <property type="entry name" value="Cytochrome P450"/>
    <property type="match status" value="1"/>
</dbReference>
<feature type="binding site" description="axial binding residue" evidence="8">
    <location>
        <position position="205"/>
    </location>
    <ligand>
        <name>heme</name>
        <dbReference type="ChEBI" id="CHEBI:30413"/>
    </ligand>
    <ligandPart>
        <name>Fe</name>
        <dbReference type="ChEBI" id="CHEBI:18248"/>
    </ligandPart>
</feature>
<evidence type="ECO:0000256" key="4">
    <source>
        <dbReference type="ARBA" id="ARBA00023002"/>
    </source>
</evidence>
<evidence type="ECO:0008006" key="12">
    <source>
        <dbReference type="Google" id="ProtNLM"/>
    </source>
</evidence>
<evidence type="ECO:0000256" key="8">
    <source>
        <dbReference type="PIRSR" id="PIRSR602401-1"/>
    </source>
</evidence>
<keyword evidence="7" id="KW-0503">Monooxygenase</keyword>
<reference evidence="10 11" key="1">
    <citation type="submission" date="2017-12" db="EMBL/GenBank/DDBJ databases">
        <title>Comparative genomics of Botrytis spp.</title>
        <authorList>
            <person name="Valero-Jimenez C.A."/>
            <person name="Tapia P."/>
            <person name="Veloso J."/>
            <person name="Silva-Moreno E."/>
            <person name="Staats M."/>
            <person name="Valdes J.H."/>
            <person name="Van Kan J.A.L."/>
        </authorList>
    </citation>
    <scope>NUCLEOTIDE SEQUENCE [LARGE SCALE GENOMIC DNA]</scope>
    <source>
        <strain evidence="10 11">MUCL3349</strain>
    </source>
</reference>
<accession>A0A4Z1K9U2</accession>
<sequence length="273" mass="30670">MLDEESSSLKEGKSFRGSSERGNRFVSTDSTITSKGLTVDETFGNIFVINFAGHDTTANILAFSMVLLAAHSEIQDWVAEELRDVTQDSVDEGREYEKVFEKLNRCRAVLFPPIMALPKGSNDNPQVLRVEDRTIVIPPRTGVMPSILGLEMHPKYWDDPLIWNSSRWIESSSDLSSQTILLGTEKIITPAGSTFFPRSDGPQNCPGQKFSQVEFATVLTVLLRDHKVSVVQNDNESPWKAQERALAVTQNCNLELLLRMRDADQVRLIWKKA</sequence>
<dbReference type="PRINTS" id="PR00385">
    <property type="entry name" value="P450"/>
</dbReference>
<dbReference type="GO" id="GO:0020037">
    <property type="term" value="F:heme binding"/>
    <property type="evidence" value="ECO:0007669"/>
    <property type="project" value="InterPro"/>
</dbReference>